<dbReference type="RefSeq" id="WP_157704326.1">
    <property type="nucleotide sequence ID" value="NZ_WTMQ01000002.1"/>
</dbReference>
<gene>
    <name evidence="3" type="ORF">GQM13_06375</name>
    <name evidence="2" type="ORF">GQM21_17300</name>
</gene>
<dbReference type="PANTHER" id="PTHR39639:SF1">
    <property type="entry name" value="DUF262 DOMAIN-CONTAINING PROTEIN"/>
    <property type="match status" value="1"/>
</dbReference>
<sequence length="409" mass="46995">MSNIDSDSIKQELSETGTLTGIEADLDEEMVLEPFDPDAISIEQKVVPMDTLIRRLKQQSIHLSPNFQRNEVWDVTRRSRLIESLLLKIPLPMFYVASDEKGTWEVVDGLQRLSTIRDFIIGNENGVCLTLKNLEFLGEKLNGKTFRSIENDSTQQRLVNDILETEMRFTVINPGTPEAVKRNIFKRINTGGMPLTLQEIRHALYQGKSSTLLYELSCSEEFLNVLGNKVNDTRMASRELILRFISFLIFNRESYKSNLDSWLSNAMRVINLMPNITSKELNKIYKTADELPIIKLSDLDEIKDLFKKAMLRCDLIFDGHAFRKSIPGDERKTPINKSLFEVWSNVLCHLTDDDFIKLKNNKKYLLEKYKLILEDADFVSAISRHSSMQSSVIGRYNAIENIVKETIDG</sequence>
<dbReference type="AlphaFoldDB" id="A0A6D0DCC9"/>
<evidence type="ECO:0000259" key="1">
    <source>
        <dbReference type="Pfam" id="PF03235"/>
    </source>
</evidence>
<evidence type="ECO:0000313" key="5">
    <source>
        <dbReference type="Proteomes" id="UP000462271"/>
    </source>
</evidence>
<dbReference type="InterPro" id="IPR004919">
    <property type="entry name" value="GmrSD_N"/>
</dbReference>
<feature type="domain" description="GmrSD restriction endonucleases N-terminal" evidence="1">
    <location>
        <begin position="59"/>
        <end position="205"/>
    </location>
</feature>
<dbReference type="EMBL" id="WTML01000070">
    <property type="protein sequence ID" value="MWK98914.1"/>
    <property type="molecule type" value="Genomic_DNA"/>
</dbReference>
<accession>A0A6D0DCC9</accession>
<reference evidence="4 5" key="1">
    <citation type="submission" date="2019-12" db="EMBL/GenBank/DDBJ databases">
        <title>Enteriobacteria Tanzani isolates_10432.</title>
        <authorList>
            <person name="Subbiah M."/>
            <person name="Call D."/>
        </authorList>
    </citation>
    <scope>NUCLEOTIDE SEQUENCE [LARGE SCALE GENOMIC DNA]</scope>
    <source>
        <strain evidence="3 4">10432wG7</strain>
        <strain evidence="2 5">10432wG8</strain>
    </source>
</reference>
<evidence type="ECO:0000313" key="2">
    <source>
        <dbReference type="EMBL" id="MWK98914.1"/>
    </source>
</evidence>
<dbReference type="PANTHER" id="PTHR39639">
    <property type="entry name" value="CHROMOSOME 16, WHOLE GENOME SHOTGUN SEQUENCE"/>
    <property type="match status" value="1"/>
</dbReference>
<evidence type="ECO:0000313" key="4">
    <source>
        <dbReference type="Proteomes" id="UP000430081"/>
    </source>
</evidence>
<dbReference type="Proteomes" id="UP000462271">
    <property type="component" value="Unassembled WGS sequence"/>
</dbReference>
<evidence type="ECO:0000313" key="3">
    <source>
        <dbReference type="EMBL" id="MWL03074.1"/>
    </source>
</evidence>
<name>A0A6D0DCC9_ECOLX</name>
<dbReference type="Pfam" id="PF03235">
    <property type="entry name" value="GmrSD_N"/>
    <property type="match status" value="1"/>
</dbReference>
<proteinExistence type="predicted"/>
<comment type="caution">
    <text evidence="3">The sequence shown here is derived from an EMBL/GenBank/DDBJ whole genome shotgun (WGS) entry which is preliminary data.</text>
</comment>
<organism evidence="3 4">
    <name type="scientific">Escherichia coli</name>
    <dbReference type="NCBI Taxonomy" id="562"/>
    <lineage>
        <taxon>Bacteria</taxon>
        <taxon>Pseudomonadati</taxon>
        <taxon>Pseudomonadota</taxon>
        <taxon>Gammaproteobacteria</taxon>
        <taxon>Enterobacterales</taxon>
        <taxon>Enterobacteriaceae</taxon>
        <taxon>Escherichia</taxon>
    </lineage>
</organism>
<dbReference type="Proteomes" id="UP000430081">
    <property type="component" value="Unassembled WGS sequence"/>
</dbReference>
<dbReference type="EMBL" id="WTMQ01000002">
    <property type="protein sequence ID" value="MWL03074.1"/>
    <property type="molecule type" value="Genomic_DNA"/>
</dbReference>
<protein>
    <submittedName>
        <fullName evidence="3">DUF262 domain-containing protein</fullName>
    </submittedName>
</protein>